<dbReference type="Pfam" id="PF04452">
    <property type="entry name" value="Methyltrans_RNA"/>
    <property type="match status" value="1"/>
</dbReference>
<evidence type="ECO:0000256" key="10">
    <source>
        <dbReference type="ARBA" id="ARBA00025699"/>
    </source>
</evidence>
<dbReference type="Proteomes" id="UP000265916">
    <property type="component" value="Unassembled WGS sequence"/>
</dbReference>
<keyword evidence="9 12" id="KW-0949">S-adenosyl-L-methionine</keyword>
<dbReference type="SUPFAM" id="SSF75217">
    <property type="entry name" value="alpha/beta knot"/>
    <property type="match status" value="1"/>
</dbReference>
<comment type="similarity">
    <text evidence="2 12">Belongs to the RNA methyltransferase RsmE family.</text>
</comment>
<dbReference type="SUPFAM" id="SSF88697">
    <property type="entry name" value="PUA domain-like"/>
    <property type="match status" value="1"/>
</dbReference>
<keyword evidence="5 12" id="KW-0963">Cytoplasm</keyword>
<dbReference type="CDD" id="cd18084">
    <property type="entry name" value="RsmE-like"/>
    <property type="match status" value="1"/>
</dbReference>
<dbReference type="InterPro" id="IPR046887">
    <property type="entry name" value="RsmE_PUA-like"/>
</dbReference>
<keyword evidence="8 12" id="KW-0808">Transferase</keyword>
<feature type="domain" description="Ribosomal RNA small subunit methyltransferase E methyltransferase" evidence="13">
    <location>
        <begin position="77"/>
        <end position="274"/>
    </location>
</feature>
<dbReference type="AlphaFoldDB" id="A0A3A1YTX6"/>
<evidence type="ECO:0000256" key="4">
    <source>
        <dbReference type="ARBA" id="ARBA00013673"/>
    </source>
</evidence>
<reference evidence="15 16" key="1">
    <citation type="submission" date="2017-08" db="EMBL/GenBank/DDBJ databases">
        <title>Reclassification of Bisgaard taxon 37 and 44.</title>
        <authorList>
            <person name="Christensen H."/>
        </authorList>
    </citation>
    <scope>NUCLEOTIDE SEQUENCE [LARGE SCALE GENOMIC DNA]</scope>
    <source>
        <strain evidence="15 16">111</strain>
    </source>
</reference>
<evidence type="ECO:0000256" key="9">
    <source>
        <dbReference type="ARBA" id="ARBA00022691"/>
    </source>
</evidence>
<dbReference type="PIRSF" id="PIRSF015601">
    <property type="entry name" value="MTase_slr0722"/>
    <property type="match status" value="1"/>
</dbReference>
<feature type="domain" description="Ribosomal RNA small subunit methyltransferase E PUA-like" evidence="14">
    <location>
        <begin position="22"/>
        <end position="68"/>
    </location>
</feature>
<comment type="function">
    <text evidence="10 12">Specifically methylates the N3 position of the uracil ring of uridine 1498 (m3U1498) in 16S rRNA. Acts on the fully assembled 30S ribosomal subunit.</text>
</comment>
<evidence type="ECO:0000256" key="3">
    <source>
        <dbReference type="ARBA" id="ARBA00012328"/>
    </source>
</evidence>
<dbReference type="Gene3D" id="3.40.1280.10">
    <property type="match status" value="1"/>
</dbReference>
<evidence type="ECO:0000256" key="11">
    <source>
        <dbReference type="ARBA" id="ARBA00047944"/>
    </source>
</evidence>
<evidence type="ECO:0000256" key="5">
    <source>
        <dbReference type="ARBA" id="ARBA00022490"/>
    </source>
</evidence>
<evidence type="ECO:0000256" key="2">
    <source>
        <dbReference type="ARBA" id="ARBA00005528"/>
    </source>
</evidence>
<dbReference type="InterPro" id="IPR046886">
    <property type="entry name" value="RsmE_MTase_dom"/>
</dbReference>
<accession>A0A3A1YTX6</accession>
<sequence>MRLFRTYHPELIKQQPPFVLDLSEESYHHLCRVLRLPEGEEIHVVDGSGGHYVGKLTNIKKKSAQVAISDYVQATNEPLVQIHLVQGISKGDRMELTIQKAVELGVNEITPVFTKRGEVRLNEERLEKKMRQWHAIMVNACLQCYRDTIPTLNPPVSLENYLKQVAANQDRPVLHARAYQAWQSYDQQAAQIPNPEDNVNYQQLYINLNPFAGVRLKQIAPQTYQRVTILVGSEGGLDDEEISKAQEAGFTDFNLGPRVLRTETTGLAAIAILQSHLGDL</sequence>
<dbReference type="PANTHER" id="PTHR30027:SF3">
    <property type="entry name" value="16S RRNA (URACIL(1498)-N(3))-METHYLTRANSFERASE"/>
    <property type="match status" value="1"/>
</dbReference>
<dbReference type="EMBL" id="NRJG01000012">
    <property type="protein sequence ID" value="RIY40330.1"/>
    <property type="molecule type" value="Genomic_DNA"/>
</dbReference>
<evidence type="ECO:0000313" key="15">
    <source>
        <dbReference type="EMBL" id="RIY40330.1"/>
    </source>
</evidence>
<evidence type="ECO:0000313" key="16">
    <source>
        <dbReference type="Proteomes" id="UP000265916"/>
    </source>
</evidence>
<evidence type="ECO:0000256" key="12">
    <source>
        <dbReference type="PIRNR" id="PIRNR015601"/>
    </source>
</evidence>
<keyword evidence="16" id="KW-1185">Reference proteome</keyword>
<comment type="catalytic activity">
    <reaction evidence="11 12">
        <text>uridine(1498) in 16S rRNA + S-adenosyl-L-methionine = N(3)-methyluridine(1498) in 16S rRNA + S-adenosyl-L-homocysteine + H(+)</text>
        <dbReference type="Rhea" id="RHEA:42920"/>
        <dbReference type="Rhea" id="RHEA-COMP:10283"/>
        <dbReference type="Rhea" id="RHEA-COMP:10284"/>
        <dbReference type="ChEBI" id="CHEBI:15378"/>
        <dbReference type="ChEBI" id="CHEBI:57856"/>
        <dbReference type="ChEBI" id="CHEBI:59789"/>
        <dbReference type="ChEBI" id="CHEBI:65315"/>
        <dbReference type="ChEBI" id="CHEBI:74502"/>
        <dbReference type="EC" id="2.1.1.193"/>
    </reaction>
</comment>
<evidence type="ECO:0000256" key="7">
    <source>
        <dbReference type="ARBA" id="ARBA00022603"/>
    </source>
</evidence>
<dbReference type="Pfam" id="PF20260">
    <property type="entry name" value="PUA_4"/>
    <property type="match status" value="1"/>
</dbReference>
<dbReference type="GO" id="GO:0070042">
    <property type="term" value="F:rRNA (uridine-N3-)-methyltransferase activity"/>
    <property type="evidence" value="ECO:0007669"/>
    <property type="project" value="TreeGrafter"/>
</dbReference>
<protein>
    <recommendedName>
        <fullName evidence="4 12">Ribosomal RNA small subunit methyltransferase E</fullName>
        <ecNumber evidence="3 12">2.1.1.193</ecNumber>
    </recommendedName>
</protein>
<dbReference type="GO" id="GO:0070475">
    <property type="term" value="P:rRNA base methylation"/>
    <property type="evidence" value="ECO:0007669"/>
    <property type="project" value="TreeGrafter"/>
</dbReference>
<dbReference type="InterPro" id="IPR029028">
    <property type="entry name" value="Alpha/beta_knot_MTases"/>
</dbReference>
<dbReference type="InterPro" id="IPR015947">
    <property type="entry name" value="PUA-like_sf"/>
</dbReference>
<dbReference type="PANTHER" id="PTHR30027">
    <property type="entry name" value="RIBOSOMAL RNA SMALL SUBUNIT METHYLTRANSFERASE E"/>
    <property type="match status" value="1"/>
</dbReference>
<comment type="caution">
    <text evidence="15">The sequence shown here is derived from an EMBL/GenBank/DDBJ whole genome shotgun (WGS) entry which is preliminary data.</text>
</comment>
<dbReference type="InterPro" id="IPR006700">
    <property type="entry name" value="RsmE"/>
</dbReference>
<dbReference type="GO" id="GO:0005737">
    <property type="term" value="C:cytoplasm"/>
    <property type="evidence" value="ECO:0007669"/>
    <property type="project" value="UniProtKB-SubCell"/>
</dbReference>
<dbReference type="NCBIfam" id="NF008692">
    <property type="entry name" value="PRK11713.1-5"/>
    <property type="match status" value="1"/>
</dbReference>
<dbReference type="EC" id="2.1.1.193" evidence="3 12"/>
<keyword evidence="6 12" id="KW-0698">rRNA processing</keyword>
<dbReference type="RefSeq" id="WP_119530086.1">
    <property type="nucleotide sequence ID" value="NZ_JBHSSP010000030.1"/>
</dbReference>
<comment type="subcellular location">
    <subcellularLocation>
        <location evidence="1 12">Cytoplasm</location>
    </subcellularLocation>
</comment>
<keyword evidence="7 12" id="KW-0489">Methyltransferase</keyword>
<evidence type="ECO:0000259" key="14">
    <source>
        <dbReference type="Pfam" id="PF20260"/>
    </source>
</evidence>
<dbReference type="NCBIfam" id="TIGR00046">
    <property type="entry name" value="RsmE family RNA methyltransferase"/>
    <property type="match status" value="1"/>
</dbReference>
<evidence type="ECO:0000256" key="6">
    <source>
        <dbReference type="ARBA" id="ARBA00022552"/>
    </source>
</evidence>
<evidence type="ECO:0000259" key="13">
    <source>
        <dbReference type="Pfam" id="PF04452"/>
    </source>
</evidence>
<evidence type="ECO:0000256" key="8">
    <source>
        <dbReference type="ARBA" id="ARBA00022679"/>
    </source>
</evidence>
<name>A0A3A1YTX6_9GAMM</name>
<evidence type="ECO:0000256" key="1">
    <source>
        <dbReference type="ARBA" id="ARBA00004496"/>
    </source>
</evidence>
<dbReference type="OrthoDB" id="9815641at2"/>
<gene>
    <name evidence="15" type="ORF">CKF58_00765</name>
</gene>
<dbReference type="InterPro" id="IPR029026">
    <property type="entry name" value="tRNA_m1G_MTases_N"/>
</dbReference>
<proteinExistence type="inferred from homology"/>
<organism evidence="15 16">
    <name type="scientific">Psittacicella hinzii</name>
    <dbReference type="NCBI Taxonomy" id="2028575"/>
    <lineage>
        <taxon>Bacteria</taxon>
        <taxon>Pseudomonadati</taxon>
        <taxon>Pseudomonadota</taxon>
        <taxon>Gammaproteobacteria</taxon>
        <taxon>Pasteurellales</taxon>
        <taxon>Psittacicellaceae</taxon>
        <taxon>Psittacicella</taxon>
    </lineage>
</organism>